<keyword evidence="1" id="KW-0175">Coiled coil</keyword>
<evidence type="ECO:0000256" key="1">
    <source>
        <dbReference type="SAM" id="Coils"/>
    </source>
</evidence>
<evidence type="ECO:0000313" key="2">
    <source>
        <dbReference type="EnsemblMetazoa" id="XP_020903983.1"/>
    </source>
</evidence>
<protein>
    <submittedName>
        <fullName evidence="2">Uncharacterized protein</fullName>
    </submittedName>
</protein>
<reference evidence="2" key="1">
    <citation type="submission" date="2022-11" db="UniProtKB">
        <authorList>
            <consortium name="EnsemblMetazoa"/>
        </authorList>
    </citation>
    <scope>IDENTIFICATION</scope>
</reference>
<dbReference type="Gene3D" id="1.10.287.1490">
    <property type="match status" value="1"/>
</dbReference>
<organism evidence="2 3">
    <name type="scientific">Exaiptasia diaphana</name>
    <name type="common">Tropical sea anemone</name>
    <name type="synonym">Aiptasia pulchella</name>
    <dbReference type="NCBI Taxonomy" id="2652724"/>
    <lineage>
        <taxon>Eukaryota</taxon>
        <taxon>Metazoa</taxon>
        <taxon>Cnidaria</taxon>
        <taxon>Anthozoa</taxon>
        <taxon>Hexacorallia</taxon>
        <taxon>Actiniaria</taxon>
        <taxon>Aiptasiidae</taxon>
        <taxon>Exaiptasia</taxon>
    </lineage>
</organism>
<evidence type="ECO:0000313" key="3">
    <source>
        <dbReference type="Proteomes" id="UP000887567"/>
    </source>
</evidence>
<accession>A0A913XFK4</accession>
<dbReference type="RefSeq" id="XP_020903983.1">
    <property type="nucleotide sequence ID" value="XM_021048324.2"/>
</dbReference>
<sequence length="268" mass="32008">MGASPEFPQKEIERLTSKLREREEEIREKDHEIERLKTKLSKKENKNASERFKKKIIDLEKEILSLKEENQLLREEIDKMNIEKNQMQNEILEMKDNMKNQDQEIKDLRTEQSNQQIATFDKIKSLEKKISNDDLVYIGEIAYKFCKSAYIFVMGISSYKDYHPYNMERMEQYIEKIEDDSQKNQTVRKWDELKRKVGWSWEMGVTLSQLRKDRNDAAHPKNLDKETAKKAIDDLKKKKKLKGETAEPKVHRIVDIWFDMQAEGVFAK</sequence>
<keyword evidence="3" id="KW-1185">Reference proteome</keyword>
<dbReference type="KEGG" id="epa:110242344"/>
<dbReference type="GeneID" id="110242344"/>
<feature type="coiled-coil region" evidence="1">
    <location>
        <begin position="12"/>
        <end position="111"/>
    </location>
</feature>
<dbReference type="Proteomes" id="UP000887567">
    <property type="component" value="Unplaced"/>
</dbReference>
<dbReference type="AlphaFoldDB" id="A0A913XFK4"/>
<proteinExistence type="predicted"/>
<dbReference type="RefSeq" id="XP_020903982.1">
    <property type="nucleotide sequence ID" value="XM_021048323.2"/>
</dbReference>
<dbReference type="EnsemblMetazoa" id="XM_021048324.2">
    <property type="protein sequence ID" value="XP_020903983.1"/>
    <property type="gene ID" value="LOC110242344"/>
</dbReference>
<dbReference type="EnsemblMetazoa" id="XM_021048323.2">
    <property type="protein sequence ID" value="XP_020903982.1"/>
    <property type="gene ID" value="LOC110242344"/>
</dbReference>
<name>A0A913XFK4_EXADI</name>
<dbReference type="OrthoDB" id="10672515at2759"/>